<proteinExistence type="predicted"/>
<organism evidence="1 2">
    <name type="scientific">Micromonospora sediminicola</name>
    <dbReference type="NCBI Taxonomy" id="946078"/>
    <lineage>
        <taxon>Bacteria</taxon>
        <taxon>Bacillati</taxon>
        <taxon>Actinomycetota</taxon>
        <taxon>Actinomycetes</taxon>
        <taxon>Micromonosporales</taxon>
        <taxon>Micromonosporaceae</taxon>
        <taxon>Micromonospora</taxon>
    </lineage>
</organism>
<dbReference type="STRING" id="946078.GA0070622_4521"/>
<dbReference type="Proteomes" id="UP000199558">
    <property type="component" value="Unassembled WGS sequence"/>
</dbReference>
<dbReference type="InterPro" id="IPR004830">
    <property type="entry name" value="LRR_variant"/>
</dbReference>
<reference evidence="2" key="1">
    <citation type="submission" date="2016-06" db="EMBL/GenBank/DDBJ databases">
        <authorList>
            <person name="Varghese N."/>
            <person name="Submissions Spin"/>
        </authorList>
    </citation>
    <scope>NUCLEOTIDE SEQUENCE [LARGE SCALE GENOMIC DNA]</scope>
    <source>
        <strain evidence="2">DSM 45794</strain>
    </source>
</reference>
<evidence type="ECO:0000313" key="1">
    <source>
        <dbReference type="EMBL" id="SBT67459.1"/>
    </source>
</evidence>
<accession>A0A1A9BES4</accession>
<dbReference type="Pfam" id="PF01816">
    <property type="entry name" value="LRV"/>
    <property type="match status" value="1"/>
</dbReference>
<dbReference type="OrthoDB" id="3699606at2"/>
<keyword evidence="2" id="KW-1185">Reference proteome</keyword>
<dbReference type="EMBL" id="FLRH01000004">
    <property type="protein sequence ID" value="SBT67459.1"/>
    <property type="molecule type" value="Genomic_DNA"/>
</dbReference>
<evidence type="ECO:0000313" key="2">
    <source>
        <dbReference type="Proteomes" id="UP000199558"/>
    </source>
</evidence>
<name>A0A1A9BES4_9ACTN</name>
<dbReference type="RefSeq" id="WP_141684613.1">
    <property type="nucleotide sequence ID" value="NZ_FLRH01000004.1"/>
</dbReference>
<gene>
    <name evidence="1" type="ORF">GA0070622_4521</name>
</gene>
<dbReference type="AlphaFoldDB" id="A0A1A9BES4"/>
<sequence>MRDLVCEQVRGVAGNPATPSELLLRMLDDSDAAVAVLIFRNTLPDEFCAAVAAHPDRRVRAALADSSSATPQQRALLVDDPAPMVRILLAHGPELFRATPAPLPEEAYARLAADPDHRVRDEVAGSRQCPVDVRARMVEDPDPEVRVSGYAGWADPPEGITDRLLADPDPRVRDAVARRAWRRRPELLAGVLDEAWSDPWWLRDLAVEIPLARATAERLARHQDRDVRAAVAENPHLPRDLVQELATDPDPTVRLRLSLRPGLSEAERAAIDYEVRPETRLRPARWVLDRLGDPDALDGAVRSAHVGLRRSAAYSPSLRPDQVARLAGDDDFAVRLLLCENHDEVPGEVLLATYLEARVITASMLIARPRFPRVGLARLADSADPRARMLVRHDPEAPAGLIDRLSRDGDGGVRSRMASDPRLGAGRLAELLDDPAAAGSAAGNPNLPVALMERILAGAGILRASAGSAGGEV</sequence>
<dbReference type="Gene3D" id="1.25.10.10">
    <property type="entry name" value="Leucine-rich Repeat Variant"/>
    <property type="match status" value="2"/>
</dbReference>
<dbReference type="InterPro" id="IPR011989">
    <property type="entry name" value="ARM-like"/>
</dbReference>
<protein>
    <submittedName>
        <fullName evidence="1">Leucine rich repeat variant</fullName>
    </submittedName>
</protein>